<comment type="caution">
    <text evidence="2">The sequence shown here is derived from an EMBL/GenBank/DDBJ whole genome shotgun (WGS) entry which is preliminary data.</text>
</comment>
<feature type="region of interest" description="Disordered" evidence="1">
    <location>
        <begin position="300"/>
        <end position="351"/>
    </location>
</feature>
<feature type="compositionally biased region" description="Polar residues" evidence="1">
    <location>
        <begin position="619"/>
        <end position="629"/>
    </location>
</feature>
<feature type="compositionally biased region" description="Basic and acidic residues" evidence="1">
    <location>
        <begin position="814"/>
        <end position="824"/>
    </location>
</feature>
<gene>
    <name evidence="2" type="primary">yqfG</name>
    <name evidence="2" type="ORF">Hs20B_03030</name>
</gene>
<evidence type="ECO:0000256" key="1">
    <source>
        <dbReference type="SAM" id="MobiDB-lite"/>
    </source>
</evidence>
<feature type="region of interest" description="Disordered" evidence="1">
    <location>
        <begin position="969"/>
        <end position="1000"/>
    </location>
</feature>
<feature type="compositionally biased region" description="Basic and acidic residues" evidence="1">
    <location>
        <begin position="324"/>
        <end position="334"/>
    </location>
</feature>
<feature type="region of interest" description="Disordered" evidence="1">
    <location>
        <begin position="797"/>
        <end position="906"/>
    </location>
</feature>
<proteinExistence type="predicted"/>
<feature type="compositionally biased region" description="Low complexity" evidence="1">
    <location>
        <begin position="870"/>
        <end position="881"/>
    </location>
</feature>
<accession>A0A6A0B5C7</accession>
<dbReference type="Proteomes" id="UP000475928">
    <property type="component" value="Unassembled WGS sequence"/>
</dbReference>
<dbReference type="EMBL" id="BLLH01000001">
    <property type="protein sequence ID" value="GFH39905.1"/>
    <property type="molecule type" value="Genomic_DNA"/>
</dbReference>
<feature type="region of interest" description="Disordered" evidence="1">
    <location>
        <begin position="662"/>
        <end position="689"/>
    </location>
</feature>
<dbReference type="InterPro" id="IPR032675">
    <property type="entry name" value="LRR_dom_sf"/>
</dbReference>
<feature type="compositionally biased region" description="Basic and acidic residues" evidence="1">
    <location>
        <begin position="673"/>
        <end position="687"/>
    </location>
</feature>
<feature type="compositionally biased region" description="Polar residues" evidence="1">
    <location>
        <begin position="337"/>
        <end position="347"/>
    </location>
</feature>
<dbReference type="RefSeq" id="WP_172354914.1">
    <property type="nucleotide sequence ID" value="NZ_BLLH01000001.1"/>
</dbReference>
<evidence type="ECO:0000313" key="2">
    <source>
        <dbReference type="EMBL" id="GFH39905.1"/>
    </source>
</evidence>
<feature type="region of interest" description="Disordered" evidence="1">
    <location>
        <begin position="482"/>
        <end position="508"/>
    </location>
</feature>
<feature type="region of interest" description="Disordered" evidence="1">
    <location>
        <begin position="609"/>
        <end position="632"/>
    </location>
</feature>
<name>A0A6A0B5C7_9LACT</name>
<reference evidence="2 3" key="1">
    <citation type="submission" date="2020-02" db="EMBL/GenBank/DDBJ databases">
        <title>Draft genome sequence of Lactococcus sp. Hs20B0-1.</title>
        <authorList>
            <person name="Noda S."/>
            <person name="Yuki M."/>
            <person name="Ohkuma M."/>
        </authorList>
    </citation>
    <scope>NUCLEOTIDE SEQUENCE [LARGE SCALE GENOMIC DNA]</scope>
    <source>
        <strain evidence="2 3">Hs20B0-1</strain>
    </source>
</reference>
<sequence>MRKKIMITGMLVSAGLLPGVSDIAFPSHYVSAATLSDAYVDAQGVHYTLDTKNLTAKTVSFSGVAGANIIIPDVIEIAGVTYAVTEIGSKSFYGSEISGIILGANIDNIGTYAFQNSSLATIVTNDKLKSIRTEAFAGTLIAEIHFPETLEVIGNRAFANTFLTELQFGVNLTSIASRAFYNTPLVTVAFSAEDASTIALEAFFGAKISDLTLGAETVIDASAFSAKSPLFAALTELLTAGARHIYLENGVVISDLTVIDKSQIVEIPVTAADAEKTESDSSQDDEKNSDDLAVGAEQAVVANPEEADSNDDQREETVTAIDSADEHIIRKDELSSEPETSSATTQAEEIKSADASDVLELAGVDAIVENSTDIEASTVTNQRDDADVVVENPVENSTDDDLMAKAEIVQVPETVNATDTSDTAEFSAISDVVENSNETENSNDIVQRIGAGPTVETSVESSDEADLLKNSGILQEIDAASSEIENGLEDDQSEIEKSKDASDETEMTEIDDVDDVYKINNETENFTTIKQSIESVAAVENFEKIKGDADLSSNPEAVSELNVENSELEISSDAKHNISDNSMSEMGITTAANRDEEVKSEVVFDKTELTAIGEVEENGSGTENTNSMTQRDDVEIETSLEVSDNTDLLSDLENAKQINMTHSENESDDDQSEEKIKAVDHSDEHNMSGDFSSELEIVQRSETEISAVAQTEVIKFADASDKMELATISENSSKSENLTVIDQHDEMKLVTKNPGEISAEYDLPPYSGILQEAGIIVADSSGENTIIKVAPSELEIAQGSEPEIPTDAAQTEAIKSDDISEKTELTGSNQSADQDNISANSDSLQGPSTREIAISETEKSSDSQENEAILSTLSSADLSADGEVPSDVNQKPESEITPIDTTDKSSSDVAMLANSAIAQYCDDQISEIKSSAYLPFSLNNEQSKVSVTADTSDKNVPLKQLDTQGLEIEISKRNPSSETADNQDKKDTNNTISHSELPKTSDKSSKFISFLGVLITFFPISIAKRRKI</sequence>
<dbReference type="Pfam" id="PF13306">
    <property type="entry name" value="LRR_5"/>
    <property type="match status" value="1"/>
</dbReference>
<dbReference type="AlphaFoldDB" id="A0A6A0B5C7"/>
<dbReference type="InterPro" id="IPR026906">
    <property type="entry name" value="LRR_5"/>
</dbReference>
<protein>
    <submittedName>
        <fullName evidence="2">Peptidase</fullName>
    </submittedName>
</protein>
<feature type="compositionally biased region" description="Polar residues" evidence="1">
    <location>
        <begin position="825"/>
        <end position="848"/>
    </location>
</feature>
<evidence type="ECO:0000313" key="3">
    <source>
        <dbReference type="Proteomes" id="UP000475928"/>
    </source>
</evidence>
<organism evidence="2 3">
    <name type="scientific">Pseudolactococcus insecticola</name>
    <dbReference type="NCBI Taxonomy" id="2709158"/>
    <lineage>
        <taxon>Bacteria</taxon>
        <taxon>Bacillati</taxon>
        <taxon>Bacillota</taxon>
        <taxon>Bacilli</taxon>
        <taxon>Lactobacillales</taxon>
        <taxon>Streptococcaceae</taxon>
        <taxon>Pseudolactococcus</taxon>
    </lineage>
</organism>
<dbReference type="Gene3D" id="3.80.10.10">
    <property type="entry name" value="Ribonuclease Inhibitor"/>
    <property type="match status" value="1"/>
</dbReference>
<keyword evidence="3" id="KW-1185">Reference proteome</keyword>